<reference evidence="1" key="1">
    <citation type="journal article" date="2014" name="Front. Microbiol.">
        <title>High frequency of phylogenetically diverse reductive dehalogenase-homologous genes in deep subseafloor sedimentary metagenomes.</title>
        <authorList>
            <person name="Kawai M."/>
            <person name="Futagami T."/>
            <person name="Toyoda A."/>
            <person name="Takaki Y."/>
            <person name="Nishi S."/>
            <person name="Hori S."/>
            <person name="Arai W."/>
            <person name="Tsubouchi T."/>
            <person name="Morono Y."/>
            <person name="Uchiyama I."/>
            <person name="Ito T."/>
            <person name="Fujiyama A."/>
            <person name="Inagaki F."/>
            <person name="Takami H."/>
        </authorList>
    </citation>
    <scope>NUCLEOTIDE SEQUENCE</scope>
    <source>
        <strain evidence="1">Expedition CK06-06</strain>
    </source>
</reference>
<name>X0UJZ2_9ZZZZ</name>
<gene>
    <name evidence="1" type="ORF">S01H1_40447</name>
</gene>
<dbReference type="EMBL" id="BARS01025612">
    <property type="protein sequence ID" value="GAG06124.1"/>
    <property type="molecule type" value="Genomic_DNA"/>
</dbReference>
<proteinExistence type="predicted"/>
<evidence type="ECO:0000313" key="1">
    <source>
        <dbReference type="EMBL" id="GAG06124.1"/>
    </source>
</evidence>
<sequence length="52" mass="6305">MEENRFWLKDEGVKIIHQLMGLVQWSDMGRCDEHKTPILKKLIELEQRLKKL</sequence>
<dbReference type="AlphaFoldDB" id="X0UJZ2"/>
<protein>
    <submittedName>
        <fullName evidence="1">Uncharacterized protein</fullName>
    </submittedName>
</protein>
<accession>X0UJZ2</accession>
<comment type="caution">
    <text evidence="1">The sequence shown here is derived from an EMBL/GenBank/DDBJ whole genome shotgun (WGS) entry which is preliminary data.</text>
</comment>
<organism evidence="1">
    <name type="scientific">marine sediment metagenome</name>
    <dbReference type="NCBI Taxonomy" id="412755"/>
    <lineage>
        <taxon>unclassified sequences</taxon>
        <taxon>metagenomes</taxon>
        <taxon>ecological metagenomes</taxon>
    </lineage>
</organism>